<dbReference type="Proteomes" id="UP000193648">
    <property type="component" value="Unassembled WGS sequence"/>
</dbReference>
<dbReference type="SUPFAM" id="SSF81665">
    <property type="entry name" value="Calcium ATPase, transmembrane domain M"/>
    <property type="match status" value="1"/>
</dbReference>
<dbReference type="Gene3D" id="1.20.1110.10">
    <property type="entry name" value="Calcium-transporting ATPase, transmembrane domain"/>
    <property type="match status" value="1"/>
</dbReference>
<dbReference type="RefSeq" id="XP_021878310.1">
    <property type="nucleotide sequence ID" value="XM_022027173.1"/>
</dbReference>
<feature type="transmembrane region" description="Helical" evidence="1">
    <location>
        <begin position="128"/>
        <end position="144"/>
    </location>
</feature>
<accession>A0A1Y2GI51</accession>
<evidence type="ECO:0000313" key="4">
    <source>
        <dbReference type="Proteomes" id="UP000193648"/>
    </source>
</evidence>
<dbReference type="PANTHER" id="PTHR13219:SF6">
    <property type="entry name" value="TRANSMEMBRANE PROTEIN 94"/>
    <property type="match status" value="1"/>
</dbReference>
<dbReference type="OrthoDB" id="5568754at2759"/>
<dbReference type="InParanoid" id="A0A1Y2GI51"/>
<dbReference type="EMBL" id="MCFF01000039">
    <property type="protein sequence ID" value="ORZ08076.1"/>
    <property type="molecule type" value="Genomic_DNA"/>
</dbReference>
<organism evidence="3 4">
    <name type="scientific">Lobosporangium transversale</name>
    <dbReference type="NCBI Taxonomy" id="64571"/>
    <lineage>
        <taxon>Eukaryota</taxon>
        <taxon>Fungi</taxon>
        <taxon>Fungi incertae sedis</taxon>
        <taxon>Mucoromycota</taxon>
        <taxon>Mortierellomycotina</taxon>
        <taxon>Mortierellomycetes</taxon>
        <taxon>Mortierellales</taxon>
        <taxon>Mortierellaceae</taxon>
        <taxon>Lobosporangium</taxon>
    </lineage>
</organism>
<feature type="signal peptide" evidence="2">
    <location>
        <begin position="1"/>
        <end position="18"/>
    </location>
</feature>
<name>A0A1Y2GI51_9FUNG</name>
<dbReference type="PANTHER" id="PTHR13219">
    <property type="entry name" value="TRANSMEMBRANE PROTEIN 94"/>
    <property type="match status" value="1"/>
</dbReference>
<feature type="transmembrane region" description="Helical" evidence="1">
    <location>
        <begin position="96"/>
        <end position="116"/>
    </location>
</feature>
<feature type="chain" id="PRO_5012847475" evidence="2">
    <location>
        <begin position="19"/>
        <end position="177"/>
    </location>
</feature>
<keyword evidence="1" id="KW-1133">Transmembrane helix</keyword>
<evidence type="ECO:0000313" key="3">
    <source>
        <dbReference type="EMBL" id="ORZ08076.1"/>
    </source>
</evidence>
<feature type="transmembrane region" description="Helical" evidence="1">
    <location>
        <begin position="55"/>
        <end position="75"/>
    </location>
</feature>
<reference evidence="3 4" key="1">
    <citation type="submission" date="2016-07" db="EMBL/GenBank/DDBJ databases">
        <title>Pervasive Adenine N6-methylation of Active Genes in Fungi.</title>
        <authorList>
            <consortium name="DOE Joint Genome Institute"/>
            <person name="Mondo S.J."/>
            <person name="Dannebaum R.O."/>
            <person name="Kuo R.C."/>
            <person name="Labutti K."/>
            <person name="Haridas S."/>
            <person name="Kuo A."/>
            <person name="Salamov A."/>
            <person name="Ahrendt S.R."/>
            <person name="Lipzen A."/>
            <person name="Sullivan W."/>
            <person name="Andreopoulos W.B."/>
            <person name="Clum A."/>
            <person name="Lindquist E."/>
            <person name="Daum C."/>
            <person name="Ramamoorthy G.K."/>
            <person name="Gryganskyi A."/>
            <person name="Culley D."/>
            <person name="Magnuson J.K."/>
            <person name="James T.Y."/>
            <person name="O'Malley M.A."/>
            <person name="Stajich J.E."/>
            <person name="Spatafora J.W."/>
            <person name="Visel A."/>
            <person name="Grigoriev I.V."/>
        </authorList>
    </citation>
    <scope>NUCLEOTIDE SEQUENCE [LARGE SCALE GENOMIC DNA]</scope>
    <source>
        <strain evidence="3 4">NRRL 3116</strain>
    </source>
</reference>
<keyword evidence="2" id="KW-0732">Signal</keyword>
<keyword evidence="1" id="KW-0472">Membrane</keyword>
<dbReference type="InterPro" id="IPR039720">
    <property type="entry name" value="TMEM94"/>
</dbReference>
<keyword evidence="4" id="KW-1185">Reference proteome</keyword>
<dbReference type="AlphaFoldDB" id="A0A1Y2GI51"/>
<protein>
    <submittedName>
        <fullName evidence="3">Uncharacterized protein</fullName>
    </submittedName>
</protein>
<dbReference type="GeneID" id="33569016"/>
<comment type="caution">
    <text evidence="3">The sequence shown here is derived from an EMBL/GenBank/DDBJ whole genome shotgun (WGS) entry which is preliminary data.</text>
</comment>
<keyword evidence="1" id="KW-0812">Transmembrane</keyword>
<evidence type="ECO:0000256" key="1">
    <source>
        <dbReference type="SAM" id="Phobius"/>
    </source>
</evidence>
<sequence length="177" mass="20603">MPLVFVFFCSLFFFTSLANSLVVTSFTTSSLQIYDGQEGFGEGVPWLEWTDGEQWALLYAQNFTLVIWVWYMIWMSSTFMSRTLSLRAFMPWKNRVWIGSCAASMLLQIVFCIISVFRGPNSVQSVPWWIYIIAFFWPVVFMPVQEIVKARDMKECVRAQKLAKLEFNTKLGMHSPL</sequence>
<gene>
    <name evidence="3" type="ORF">BCR41DRAFT_378656</name>
</gene>
<dbReference type="InterPro" id="IPR023298">
    <property type="entry name" value="ATPase_P-typ_TM_dom_sf"/>
</dbReference>
<evidence type="ECO:0000256" key="2">
    <source>
        <dbReference type="SAM" id="SignalP"/>
    </source>
</evidence>
<proteinExistence type="predicted"/>